<dbReference type="Gene3D" id="3.40.960.10">
    <property type="entry name" value="VSR Endonuclease"/>
    <property type="match status" value="1"/>
</dbReference>
<comment type="caution">
    <text evidence="7">The sequence shown here is derived from an EMBL/GenBank/DDBJ whole genome shotgun (WGS) entry which is preliminary data.</text>
</comment>
<keyword evidence="5" id="KW-0234">DNA repair</keyword>
<dbReference type="Proteomes" id="UP001596004">
    <property type="component" value="Unassembled WGS sequence"/>
</dbReference>
<evidence type="ECO:0000256" key="1">
    <source>
        <dbReference type="ARBA" id="ARBA00022722"/>
    </source>
</evidence>
<keyword evidence="4" id="KW-0378">Hydrolase</keyword>
<evidence type="ECO:0000256" key="4">
    <source>
        <dbReference type="ARBA" id="ARBA00022801"/>
    </source>
</evidence>
<evidence type="ECO:0000256" key="6">
    <source>
        <dbReference type="ARBA" id="ARBA00029466"/>
    </source>
</evidence>
<keyword evidence="2 7" id="KW-0255">Endonuclease</keyword>
<keyword evidence="8" id="KW-1185">Reference proteome</keyword>
<evidence type="ECO:0000256" key="3">
    <source>
        <dbReference type="ARBA" id="ARBA00022763"/>
    </source>
</evidence>
<evidence type="ECO:0000313" key="7">
    <source>
        <dbReference type="EMBL" id="MFC4533978.1"/>
    </source>
</evidence>
<keyword evidence="1" id="KW-0540">Nuclease</keyword>
<dbReference type="Pfam" id="PF03852">
    <property type="entry name" value="Vsr"/>
    <property type="match status" value="1"/>
</dbReference>
<reference evidence="8" key="1">
    <citation type="journal article" date="2019" name="Int. J. Syst. Evol. Microbiol.">
        <title>The Global Catalogue of Microorganisms (GCM) 10K type strain sequencing project: providing services to taxonomists for standard genome sequencing and annotation.</title>
        <authorList>
            <consortium name="The Broad Institute Genomics Platform"/>
            <consortium name="The Broad Institute Genome Sequencing Center for Infectious Disease"/>
            <person name="Wu L."/>
            <person name="Ma J."/>
        </authorList>
    </citation>
    <scope>NUCLEOTIDE SEQUENCE [LARGE SCALE GENOMIC DNA]</scope>
    <source>
        <strain evidence="8">CGMCC 4.7132</strain>
    </source>
</reference>
<accession>A0ABV9CNS5</accession>
<evidence type="ECO:0000256" key="2">
    <source>
        <dbReference type="ARBA" id="ARBA00022759"/>
    </source>
</evidence>
<dbReference type="EMBL" id="JBHSFP010000019">
    <property type="protein sequence ID" value="MFC4533978.1"/>
    <property type="molecule type" value="Genomic_DNA"/>
</dbReference>
<dbReference type="RefSeq" id="WP_380844201.1">
    <property type="nucleotide sequence ID" value="NZ_JBHSFP010000019.1"/>
</dbReference>
<dbReference type="NCBIfam" id="TIGR00632">
    <property type="entry name" value="vsr"/>
    <property type="match status" value="1"/>
</dbReference>
<gene>
    <name evidence="7" type="ORF">ACFO60_24715</name>
</gene>
<dbReference type="CDD" id="cd00221">
    <property type="entry name" value="Vsr"/>
    <property type="match status" value="1"/>
</dbReference>
<evidence type="ECO:0000256" key="5">
    <source>
        <dbReference type="ARBA" id="ARBA00023204"/>
    </source>
</evidence>
<proteinExistence type="inferred from homology"/>
<sequence>MRENRRKDTGPELALRKAVHRLGLRYRVDAEPIKGFRRRADIVFTRTKVAVFSDGCFWHGCPEHYRASRQNDQYWNDKFAKNQARDRETDCVLTEAGWLVIRVWEHESPHEAAERIAEAVTRRRDT</sequence>
<dbReference type="InterPro" id="IPR004603">
    <property type="entry name" value="DNA_mismatch_endonuc_vsr"/>
</dbReference>
<name>A0ABV9CNS5_9ACTN</name>
<organism evidence="7 8">
    <name type="scientific">Sphaerisporangium dianthi</name>
    <dbReference type="NCBI Taxonomy" id="1436120"/>
    <lineage>
        <taxon>Bacteria</taxon>
        <taxon>Bacillati</taxon>
        <taxon>Actinomycetota</taxon>
        <taxon>Actinomycetes</taxon>
        <taxon>Streptosporangiales</taxon>
        <taxon>Streptosporangiaceae</taxon>
        <taxon>Sphaerisporangium</taxon>
    </lineage>
</organism>
<keyword evidence="3" id="KW-0227">DNA damage</keyword>
<protein>
    <submittedName>
        <fullName evidence="7">Very short patch repair endonuclease</fullName>
    </submittedName>
</protein>
<evidence type="ECO:0000313" key="8">
    <source>
        <dbReference type="Proteomes" id="UP001596004"/>
    </source>
</evidence>
<dbReference type="GO" id="GO:0004519">
    <property type="term" value="F:endonuclease activity"/>
    <property type="evidence" value="ECO:0007669"/>
    <property type="project" value="UniProtKB-KW"/>
</dbReference>
<comment type="similarity">
    <text evidence="6">Belongs to the Vsr family.</text>
</comment>
<dbReference type="InterPro" id="IPR011335">
    <property type="entry name" value="Restrct_endonuc-II-like"/>
</dbReference>
<dbReference type="SUPFAM" id="SSF52980">
    <property type="entry name" value="Restriction endonuclease-like"/>
    <property type="match status" value="1"/>
</dbReference>